<dbReference type="InterPro" id="IPR020846">
    <property type="entry name" value="MFS_dom"/>
</dbReference>
<organism evidence="8 9">
    <name type="scientific">Lachnellula occidentalis</name>
    <dbReference type="NCBI Taxonomy" id="215460"/>
    <lineage>
        <taxon>Eukaryota</taxon>
        <taxon>Fungi</taxon>
        <taxon>Dikarya</taxon>
        <taxon>Ascomycota</taxon>
        <taxon>Pezizomycotina</taxon>
        <taxon>Leotiomycetes</taxon>
        <taxon>Helotiales</taxon>
        <taxon>Lachnaceae</taxon>
        <taxon>Lachnellula</taxon>
    </lineage>
</organism>
<dbReference type="FunFam" id="1.20.1250.20:FF:000286">
    <property type="entry name" value="MFS efflux transporter"/>
    <property type="match status" value="1"/>
</dbReference>
<sequence>MSSSITIESPSIPIPSPSKPKASIRHGFPGPGASLEMYNMPESNGISRDSIIRPQNLESLPPSNHELTSSSPPGPMVDQMQTVWEPYKNRFRVLAASLTALANGMNDSANGALIGSIEKHYNIKYGTVSTIFLCNALGFIVAAFFVSSMSQRLGRAKTLVISEVFLMIGYVMIVTTPSFGVVAISYFLLGIGMAINLAIGQVYCANLANNTVIVGCFQGAYGIGGTMAPLIATSMISRGYLWSRFYTILLSIATFNLFFAAWAFWGYEKHEDESSPALPPPASEQSNRNQPSATSGRRWSSMKTLLTDKTTIFGALFIFAYQGAEVSISGWVISFLVQFRNGDPSKVGYVTAGFWAGITLGRFTLSFLAHKMGERSFVFIVTAGASALEIIVWFVRSIPGDSVAVAFSGLLLGPIYPAAVHIFQRLIPKKMQISSLSLIGSVGTSGGAIAPFMTGMIAQRAGTFVLHPICIGLFAIMAVTWWMLPEPERKSE</sequence>
<feature type="region of interest" description="Disordered" evidence="5">
    <location>
        <begin position="275"/>
        <end position="299"/>
    </location>
</feature>
<dbReference type="PANTHER" id="PTHR23514:SF6">
    <property type="entry name" value="MAJOR FACILITATOR SUPERFAMILY (MFS) PROFILE DOMAIN-CONTAINING PROTEIN"/>
    <property type="match status" value="1"/>
</dbReference>
<feature type="transmembrane region" description="Helical" evidence="6">
    <location>
        <begin position="211"/>
        <end position="232"/>
    </location>
</feature>
<dbReference type="AlphaFoldDB" id="A0A8H8RZC1"/>
<feature type="transmembrane region" description="Helical" evidence="6">
    <location>
        <begin position="125"/>
        <end position="146"/>
    </location>
</feature>
<evidence type="ECO:0000256" key="2">
    <source>
        <dbReference type="ARBA" id="ARBA00022692"/>
    </source>
</evidence>
<keyword evidence="3 6" id="KW-1133">Transmembrane helix</keyword>
<dbReference type="Pfam" id="PF07690">
    <property type="entry name" value="MFS_1"/>
    <property type="match status" value="1"/>
</dbReference>
<accession>A0A8H8RZC1</accession>
<evidence type="ECO:0000259" key="7">
    <source>
        <dbReference type="PROSITE" id="PS50850"/>
    </source>
</evidence>
<dbReference type="Gene3D" id="1.20.1250.20">
    <property type="entry name" value="MFS general substrate transporter like domains"/>
    <property type="match status" value="2"/>
</dbReference>
<feature type="transmembrane region" description="Helical" evidence="6">
    <location>
        <begin position="435"/>
        <end position="458"/>
    </location>
</feature>
<feature type="transmembrane region" description="Helical" evidence="6">
    <location>
        <begin position="312"/>
        <end position="335"/>
    </location>
</feature>
<dbReference type="PROSITE" id="PS50850">
    <property type="entry name" value="MFS"/>
    <property type="match status" value="1"/>
</dbReference>
<keyword evidence="9" id="KW-1185">Reference proteome</keyword>
<evidence type="ECO:0000256" key="1">
    <source>
        <dbReference type="ARBA" id="ARBA00004141"/>
    </source>
</evidence>
<dbReference type="InterPro" id="IPR051788">
    <property type="entry name" value="MFS_Transporter"/>
</dbReference>
<dbReference type="GO" id="GO:0016020">
    <property type="term" value="C:membrane"/>
    <property type="evidence" value="ECO:0007669"/>
    <property type="project" value="UniProtKB-SubCell"/>
</dbReference>
<dbReference type="InterPro" id="IPR011701">
    <property type="entry name" value="MFS"/>
</dbReference>
<feature type="compositionally biased region" description="Polar residues" evidence="5">
    <location>
        <begin position="287"/>
        <end position="299"/>
    </location>
</feature>
<dbReference type="GO" id="GO:0022857">
    <property type="term" value="F:transmembrane transporter activity"/>
    <property type="evidence" value="ECO:0007669"/>
    <property type="project" value="InterPro"/>
</dbReference>
<name>A0A8H8RZC1_9HELO</name>
<reference evidence="8 9" key="1">
    <citation type="submission" date="2018-05" db="EMBL/GenBank/DDBJ databases">
        <title>Genome sequencing and assembly of the regulated plant pathogen Lachnellula willkommii and related sister species for the development of diagnostic species identification markers.</title>
        <authorList>
            <person name="Giroux E."/>
            <person name="Bilodeau G."/>
        </authorList>
    </citation>
    <scope>NUCLEOTIDE SEQUENCE [LARGE SCALE GENOMIC DNA]</scope>
    <source>
        <strain evidence="8 9">CBS 160.35</strain>
    </source>
</reference>
<dbReference type="Proteomes" id="UP000443090">
    <property type="component" value="Unassembled WGS sequence"/>
</dbReference>
<evidence type="ECO:0000256" key="4">
    <source>
        <dbReference type="ARBA" id="ARBA00023136"/>
    </source>
</evidence>
<dbReference type="OrthoDB" id="413079at2759"/>
<feature type="compositionally biased region" description="Polar residues" evidence="5">
    <location>
        <begin position="56"/>
        <end position="71"/>
    </location>
</feature>
<feature type="transmembrane region" description="Helical" evidence="6">
    <location>
        <begin position="181"/>
        <end position="199"/>
    </location>
</feature>
<evidence type="ECO:0000313" key="8">
    <source>
        <dbReference type="EMBL" id="TVY43629.1"/>
    </source>
</evidence>
<feature type="transmembrane region" description="Helical" evidence="6">
    <location>
        <begin position="244"/>
        <end position="265"/>
    </location>
</feature>
<comment type="subcellular location">
    <subcellularLocation>
        <location evidence="1">Membrane</location>
        <topology evidence="1">Multi-pass membrane protein</topology>
    </subcellularLocation>
</comment>
<proteinExistence type="predicted"/>
<dbReference type="FunFam" id="1.20.1250.20:FF:000308">
    <property type="entry name" value="MFS efflux transporter"/>
    <property type="match status" value="1"/>
</dbReference>
<comment type="caution">
    <text evidence="8">The sequence shown here is derived from an EMBL/GenBank/DDBJ whole genome shotgun (WGS) entry which is preliminary data.</text>
</comment>
<dbReference type="InterPro" id="IPR036259">
    <property type="entry name" value="MFS_trans_sf"/>
</dbReference>
<feature type="transmembrane region" description="Helical" evidence="6">
    <location>
        <begin position="464"/>
        <end position="484"/>
    </location>
</feature>
<feature type="domain" description="Major facilitator superfamily (MFS) profile" evidence="7">
    <location>
        <begin position="92"/>
        <end position="490"/>
    </location>
</feature>
<gene>
    <name evidence="8" type="primary">BSC6_0</name>
    <name evidence="8" type="ORF">LOCC1_G003836</name>
</gene>
<feature type="region of interest" description="Disordered" evidence="5">
    <location>
        <begin position="55"/>
        <end position="75"/>
    </location>
</feature>
<protein>
    <submittedName>
        <fullName evidence="8">Bypass of stop codon protein</fullName>
    </submittedName>
</protein>
<keyword evidence="4 6" id="KW-0472">Membrane</keyword>
<evidence type="ECO:0000256" key="5">
    <source>
        <dbReference type="SAM" id="MobiDB-lite"/>
    </source>
</evidence>
<feature type="transmembrane region" description="Helical" evidence="6">
    <location>
        <begin position="347"/>
        <end position="365"/>
    </location>
</feature>
<feature type="compositionally biased region" description="Low complexity" evidence="5">
    <location>
        <begin position="1"/>
        <end position="11"/>
    </location>
</feature>
<evidence type="ECO:0000256" key="6">
    <source>
        <dbReference type="SAM" id="Phobius"/>
    </source>
</evidence>
<dbReference type="EMBL" id="QGMI01000272">
    <property type="protein sequence ID" value="TVY43629.1"/>
    <property type="molecule type" value="Genomic_DNA"/>
</dbReference>
<dbReference type="PANTHER" id="PTHR23514">
    <property type="entry name" value="BYPASS OF STOP CODON PROTEIN 6"/>
    <property type="match status" value="1"/>
</dbReference>
<evidence type="ECO:0000256" key="3">
    <source>
        <dbReference type="ARBA" id="ARBA00022989"/>
    </source>
</evidence>
<feature type="transmembrane region" description="Helical" evidence="6">
    <location>
        <begin position="377"/>
        <end position="396"/>
    </location>
</feature>
<feature type="transmembrane region" description="Helical" evidence="6">
    <location>
        <begin position="402"/>
        <end position="423"/>
    </location>
</feature>
<feature type="transmembrane region" description="Helical" evidence="6">
    <location>
        <begin position="158"/>
        <end position="175"/>
    </location>
</feature>
<dbReference type="SUPFAM" id="SSF103473">
    <property type="entry name" value="MFS general substrate transporter"/>
    <property type="match status" value="1"/>
</dbReference>
<evidence type="ECO:0000313" key="9">
    <source>
        <dbReference type="Proteomes" id="UP000443090"/>
    </source>
</evidence>
<feature type="region of interest" description="Disordered" evidence="5">
    <location>
        <begin position="1"/>
        <end position="34"/>
    </location>
</feature>
<keyword evidence="2 6" id="KW-0812">Transmembrane</keyword>